<feature type="region of interest" description="Disordered" evidence="1">
    <location>
        <begin position="120"/>
        <end position="171"/>
    </location>
</feature>
<sequence>MDYYETNVPTTPFNGAMFLDGPPDDADLVHSGYVGSRIRELNIKTSNTNLKAQSLPYVKDAREEVTVCSPACQRTRLEVSASPPVGHSYPGLRVYEDHIDDNGVAWEVAATSSHRFNVKPRLRGSKSSNSVALHSPTRYPDRFRDSQNFNDSAGNRADGARSNFKSPMRSRANLRASLPPFRTVHEVLDSSKQEQQDALDMFDQYGVSRPEGWLTSEKERQQAAGVKTVRVCHSCGGYLHTRARCARCGHEFCVKCRTELVSGLSTNAPGENISKQEAWSRGVTHSRSAANLSEPVLDRDQAFHRLSHLKSSDAVSTYLRGSRCSHGEAEQQAHQQLRHERRQRLEKSHSEGVHPEQRYGCPICHVSNDRPRHSICCIARQSQSGRQLVGQDKTGEDATYNSSSKDSFQSAHRRLEADGGTNGAASVTCGYTAAEQAQKQERHRVMELDEANSNTDAPPSHSNTRGIWHDEDRQSSTRQRLPDPANGPTAHAQQAMEQDTFWVDAEQPGTPQRYNVPQSAASGHQNTPRLTLEGKDLESEVSRSSTSAPGDVVWKTPATSRHMSPSGTDDGMLQPPRNFISDEQTERIMRQQPQVQSPRERGSPAKRADHSTPETAKRSGGKTLESRDSVKATSGWKSPQQTIESSDPSKWKQQLRKLNDTPASRAGSPRFNYSVASPDSERRLRQPPAAAIADGSLRGSPSRPKIDGGKKMTSDLSGGDAEMPISHHICEWRTRYLGLSSAFDKLKIELDTALDQQEGQHIAEEESQRHRYGDDEIEGLTIIVHRRSREDLVLNTDLRDA</sequence>
<feature type="compositionally biased region" description="Polar residues" evidence="1">
    <location>
        <begin position="557"/>
        <end position="567"/>
    </location>
</feature>
<feature type="compositionally biased region" description="Polar residues" evidence="1">
    <location>
        <begin position="631"/>
        <end position="652"/>
    </location>
</feature>
<dbReference type="AlphaFoldDB" id="A0A2T4C2I9"/>
<feature type="compositionally biased region" description="Polar residues" evidence="1">
    <location>
        <begin position="399"/>
        <end position="410"/>
    </location>
</feature>
<feature type="compositionally biased region" description="Polar residues" evidence="1">
    <location>
        <begin position="451"/>
        <end position="465"/>
    </location>
</feature>
<evidence type="ECO:0000313" key="2">
    <source>
        <dbReference type="EMBL" id="PTB75779.1"/>
    </source>
</evidence>
<dbReference type="SUPFAM" id="SSF57903">
    <property type="entry name" value="FYVE/PHD zinc finger"/>
    <property type="match status" value="1"/>
</dbReference>
<feature type="compositionally biased region" description="Basic and acidic residues" evidence="1">
    <location>
        <begin position="343"/>
        <end position="357"/>
    </location>
</feature>
<feature type="region of interest" description="Disordered" evidence="1">
    <location>
        <begin position="507"/>
        <end position="719"/>
    </location>
</feature>
<evidence type="ECO:0000313" key="3">
    <source>
        <dbReference type="Proteomes" id="UP000240760"/>
    </source>
</evidence>
<accession>A0A2T4C2I9</accession>
<dbReference type="InterPro" id="IPR011011">
    <property type="entry name" value="Znf_FYVE_PHD"/>
</dbReference>
<feature type="compositionally biased region" description="Basic and acidic residues" evidence="1">
    <location>
        <begin position="704"/>
        <end position="713"/>
    </location>
</feature>
<evidence type="ECO:0000256" key="1">
    <source>
        <dbReference type="SAM" id="MobiDB-lite"/>
    </source>
</evidence>
<dbReference type="STRING" id="983965.A0A2T4C2I9"/>
<feature type="compositionally biased region" description="Polar residues" evidence="1">
    <location>
        <begin position="509"/>
        <end position="529"/>
    </location>
</feature>
<feature type="region of interest" description="Disordered" evidence="1">
    <location>
        <begin position="323"/>
        <end position="360"/>
    </location>
</feature>
<keyword evidence="3" id="KW-1185">Reference proteome</keyword>
<feature type="compositionally biased region" description="Basic and acidic residues" evidence="1">
    <location>
        <begin position="598"/>
        <end position="617"/>
    </location>
</feature>
<gene>
    <name evidence="2" type="ORF">M440DRAFT_1335095</name>
</gene>
<proteinExistence type="predicted"/>
<organism evidence="2 3">
    <name type="scientific">Trichoderma longibrachiatum ATCC 18648</name>
    <dbReference type="NCBI Taxonomy" id="983965"/>
    <lineage>
        <taxon>Eukaryota</taxon>
        <taxon>Fungi</taxon>
        <taxon>Dikarya</taxon>
        <taxon>Ascomycota</taxon>
        <taxon>Pezizomycotina</taxon>
        <taxon>Sordariomycetes</taxon>
        <taxon>Hypocreomycetidae</taxon>
        <taxon>Hypocreales</taxon>
        <taxon>Hypocreaceae</taxon>
        <taxon>Trichoderma</taxon>
    </lineage>
</organism>
<dbReference type="Proteomes" id="UP000240760">
    <property type="component" value="Unassembled WGS sequence"/>
</dbReference>
<protein>
    <submittedName>
        <fullName evidence="2">Uncharacterized protein</fullName>
    </submittedName>
</protein>
<feature type="region of interest" description="Disordered" evidence="1">
    <location>
        <begin position="449"/>
        <end position="495"/>
    </location>
</feature>
<dbReference type="OrthoDB" id="5209965at2759"/>
<feature type="compositionally biased region" description="Basic and acidic residues" evidence="1">
    <location>
        <begin position="532"/>
        <end position="541"/>
    </location>
</feature>
<reference evidence="2 3" key="1">
    <citation type="submission" date="2016-07" db="EMBL/GenBank/DDBJ databases">
        <title>Multiple horizontal gene transfer events from other fungi enriched the ability of initially mycotrophic Trichoderma (Ascomycota) to feed on dead plant biomass.</title>
        <authorList>
            <consortium name="DOE Joint Genome Institute"/>
            <person name="Aerts A."/>
            <person name="Atanasova L."/>
            <person name="Chenthamara K."/>
            <person name="Zhang J."/>
            <person name="Grujic M."/>
            <person name="Henrissat B."/>
            <person name="Kuo A."/>
            <person name="Salamov A."/>
            <person name="Lipzen A."/>
            <person name="Labutti K."/>
            <person name="Barry K."/>
            <person name="Miao Y."/>
            <person name="Rahimi M.J."/>
            <person name="Shen Q."/>
            <person name="Grigoriev I.V."/>
            <person name="Kubicek C.P."/>
            <person name="Druzhinina I.S."/>
        </authorList>
    </citation>
    <scope>NUCLEOTIDE SEQUENCE [LARGE SCALE GENOMIC DNA]</scope>
    <source>
        <strain evidence="2 3">ATCC 18648</strain>
    </source>
</reference>
<dbReference type="CDD" id="cd20335">
    <property type="entry name" value="BRcat_RBR"/>
    <property type="match status" value="1"/>
</dbReference>
<dbReference type="EMBL" id="KZ679133">
    <property type="protein sequence ID" value="PTB75779.1"/>
    <property type="molecule type" value="Genomic_DNA"/>
</dbReference>
<feature type="region of interest" description="Disordered" evidence="1">
    <location>
        <begin position="382"/>
        <end position="410"/>
    </location>
</feature>
<name>A0A2T4C2I9_TRILO</name>